<organism evidence="4">
    <name type="scientific">Haemophilus influenzae</name>
    <dbReference type="NCBI Taxonomy" id="727"/>
    <lineage>
        <taxon>Bacteria</taxon>
        <taxon>Pseudomonadati</taxon>
        <taxon>Pseudomonadota</taxon>
        <taxon>Gammaproteobacteria</taxon>
        <taxon>Pasteurellales</taxon>
        <taxon>Pasteurellaceae</taxon>
        <taxon>Haemophilus</taxon>
    </lineage>
</organism>
<dbReference type="AlphaFoldDB" id="A0A1Q5Y299"/>
<dbReference type="GeneID" id="93220436"/>
<evidence type="ECO:0000313" key="5">
    <source>
        <dbReference type="Proteomes" id="UP000837924"/>
    </source>
</evidence>
<keyword evidence="2" id="KW-1133">Transmembrane helix</keyword>
<dbReference type="Proteomes" id="UP000837924">
    <property type="component" value="Chromosome"/>
</dbReference>
<reference evidence="3" key="3">
    <citation type="submission" date="2024-01" db="EMBL/GenBank/DDBJ databases">
        <authorList>
            <person name="Riesbeck K."/>
        </authorList>
    </citation>
    <scope>NUCLEOTIDE SEQUENCE</scope>
    <source>
        <strain evidence="3">KR271</strain>
    </source>
</reference>
<gene>
    <name evidence="4" type="ORF">CH627_07580</name>
    <name evidence="3" type="ORF">KRLU271_LOCUS1278</name>
</gene>
<keyword evidence="2" id="KW-0472">Membrane</keyword>
<dbReference type="KEGG" id="hix:NTHI723_00141"/>
<dbReference type="EMBL" id="QVJI01000010">
    <property type="protein sequence ID" value="RFN62983.1"/>
    <property type="molecule type" value="Genomic_DNA"/>
</dbReference>
<feature type="transmembrane region" description="Helical" evidence="2">
    <location>
        <begin position="272"/>
        <end position="288"/>
    </location>
</feature>
<dbReference type="RefSeq" id="WP_005666905.1">
    <property type="nucleotide sequence ID" value="NZ_AP018764.1"/>
</dbReference>
<accession>A0A1Q5Y299</accession>
<reference evidence="5" key="2">
    <citation type="submission" date="2021-11" db="EMBL/GenBank/DDBJ databases">
        <authorList>
            <person name="Riesbeck K."/>
        </authorList>
    </citation>
    <scope>NUCLEOTIDE SEQUENCE [LARGE SCALE GENOMIC DNA]</scope>
</reference>
<dbReference type="KEGG" id="hiw:NTHI477_00223"/>
<dbReference type="KEGG" id="hih:NF38_06980"/>
<evidence type="ECO:0000313" key="4">
    <source>
        <dbReference type="EMBL" id="RFN62983.1"/>
    </source>
</evidence>
<dbReference type="EMBL" id="OV040584">
    <property type="protein sequence ID" value="CAH0449522.1"/>
    <property type="molecule type" value="Genomic_DNA"/>
</dbReference>
<dbReference type="OMA" id="IREDYAY"/>
<proteinExistence type="predicted"/>
<feature type="coiled-coil region" evidence="1">
    <location>
        <begin position="138"/>
        <end position="172"/>
    </location>
</feature>
<evidence type="ECO:0000256" key="1">
    <source>
        <dbReference type="SAM" id="Coils"/>
    </source>
</evidence>
<evidence type="ECO:0000256" key="2">
    <source>
        <dbReference type="SAM" id="Phobius"/>
    </source>
</evidence>
<keyword evidence="1" id="KW-0175">Coiled coil</keyword>
<sequence>MKTVKARLTELKNLINTKINEDYEWMGEIKSPEIIKEIEQLYPLIEKIEKSGKSLEISYAKYISLQLIKKIIRILNKKRASNKWDEYDVNSFILSLIKLRMTIKELYLIEVKGELRTEEELNAIAADISKAKLNLEEHISLEEQLVENKKEFENLKNSLITLKKSYNDAQEQITEISQWHEQSEKLSGDISNYEFTAQNNLTKITTLATTAETNKPQIEKYHEDIEGMIKLFNKQKEEIEMIIEDANRASMAGSFKTQSENIDSKMKAVDKILLGSLVATSVISLFNYSTSLSAADSLNILQFLAKSIVTIPLLVIAWLKAKERAYLFRLREDYNYKYSSAMAFEGYKKQVQEQDPKLHQQLLQIAVDNLGINPTKVFDKDLKSTPLETIIDGVGKRLDKAVDGIKGEVNDIPKKTKELIDDE</sequence>
<protein>
    <submittedName>
        <fullName evidence="4">Uncharacterized protein</fullName>
    </submittedName>
</protein>
<reference evidence="4" key="1">
    <citation type="submission" date="2018-08" db="EMBL/GenBank/DDBJ databases">
        <title>Antagonistic pleiotropy in the bifunctional surface protein FadL/P1 during adaptation of Haemophilus influenzae to chronic lung infection associated with COPD.</title>
        <authorList>
            <person name="Moleres J."/>
            <person name="Ehrlich R."/>
        </authorList>
    </citation>
    <scope>NUCLEOTIDE SEQUENCE [LARGE SCALE GENOMIC DNA]</scope>
    <source>
        <strain evidence="4">P668-6062</strain>
    </source>
</reference>
<evidence type="ECO:0000313" key="3">
    <source>
        <dbReference type="EMBL" id="CAH0449522.1"/>
    </source>
</evidence>
<keyword evidence="2" id="KW-0812">Transmembrane</keyword>
<feature type="transmembrane region" description="Helical" evidence="2">
    <location>
        <begin position="300"/>
        <end position="319"/>
    </location>
</feature>
<name>A0A1Q5Y299_HAEIF</name>